<dbReference type="Proteomes" id="UP001219956">
    <property type="component" value="Unassembled WGS sequence"/>
</dbReference>
<comment type="caution">
    <text evidence="6">The sequence shown here is derived from an EMBL/GenBank/DDBJ whole genome shotgun (WGS) entry which is preliminary data.</text>
</comment>
<dbReference type="Pfam" id="PF02311">
    <property type="entry name" value="AraC_binding"/>
    <property type="match status" value="1"/>
</dbReference>
<dbReference type="InterPro" id="IPR014710">
    <property type="entry name" value="RmlC-like_jellyroll"/>
</dbReference>
<keyword evidence="3" id="KW-0010">Activator</keyword>
<dbReference type="InterPro" id="IPR050204">
    <property type="entry name" value="AraC_XylS_family_regulators"/>
</dbReference>
<dbReference type="InterPro" id="IPR037923">
    <property type="entry name" value="HTH-like"/>
</dbReference>
<accession>A0ABT5IUR0</accession>
<dbReference type="InterPro" id="IPR020449">
    <property type="entry name" value="Tscrpt_reg_AraC-type_HTH"/>
</dbReference>
<proteinExistence type="predicted"/>
<name>A0ABT5IUR0_9NEIS</name>
<dbReference type="Gene3D" id="1.10.10.60">
    <property type="entry name" value="Homeodomain-like"/>
    <property type="match status" value="2"/>
</dbReference>
<dbReference type="SUPFAM" id="SSF46689">
    <property type="entry name" value="Homeodomain-like"/>
    <property type="match status" value="2"/>
</dbReference>
<keyword evidence="7" id="KW-1185">Reference proteome</keyword>
<dbReference type="InterPro" id="IPR009057">
    <property type="entry name" value="Homeodomain-like_sf"/>
</dbReference>
<evidence type="ECO:0000313" key="6">
    <source>
        <dbReference type="EMBL" id="MDC7716248.1"/>
    </source>
</evidence>
<dbReference type="PROSITE" id="PS01124">
    <property type="entry name" value="HTH_ARAC_FAMILY_2"/>
    <property type="match status" value="1"/>
</dbReference>
<evidence type="ECO:0000256" key="1">
    <source>
        <dbReference type="ARBA" id="ARBA00023015"/>
    </source>
</evidence>
<sequence length="268" mass="29867">MTTQQFWRDDAMPYIESRRAQQSRACYRAHSHSTLSIGAVDAGASLLQVAGRAEQPLQAGDVVVIPANCMHACNPQPGGAWSYQMLHLDTAWLDALWHEAHGQAFTLGTAHTSHWRDPARYAAFCLLNQVLFSPSPAGVKEESLIAFVSELILPAEQAAGKPPGWLPPLCRQLREQCEQAWPVASLAASVGLSRYHFIRLFRQHCGTTPHAYLLDCRIQRARQWLRQGEALADLAYRLGFSDQSHFQHAFRERVAVTPGEYQRGIGKA</sequence>
<dbReference type="PROSITE" id="PS00041">
    <property type="entry name" value="HTH_ARAC_FAMILY_1"/>
    <property type="match status" value="1"/>
</dbReference>
<dbReference type="PRINTS" id="PR00032">
    <property type="entry name" value="HTHARAC"/>
</dbReference>
<evidence type="ECO:0000313" key="7">
    <source>
        <dbReference type="Proteomes" id="UP001219956"/>
    </source>
</evidence>
<gene>
    <name evidence="6" type="ORF">PQU95_03310</name>
</gene>
<evidence type="ECO:0000256" key="2">
    <source>
        <dbReference type="ARBA" id="ARBA00023125"/>
    </source>
</evidence>
<evidence type="ECO:0000256" key="4">
    <source>
        <dbReference type="ARBA" id="ARBA00023163"/>
    </source>
</evidence>
<keyword evidence="1" id="KW-0805">Transcription regulation</keyword>
<dbReference type="InterPro" id="IPR003313">
    <property type="entry name" value="AraC-bd"/>
</dbReference>
<keyword evidence="4" id="KW-0804">Transcription</keyword>
<evidence type="ECO:0000256" key="3">
    <source>
        <dbReference type="ARBA" id="ARBA00023159"/>
    </source>
</evidence>
<organism evidence="6 7">
    <name type="scientific">Vogesella aquatica</name>
    <dbReference type="NCBI Taxonomy" id="2984206"/>
    <lineage>
        <taxon>Bacteria</taxon>
        <taxon>Pseudomonadati</taxon>
        <taxon>Pseudomonadota</taxon>
        <taxon>Betaproteobacteria</taxon>
        <taxon>Neisseriales</taxon>
        <taxon>Chromobacteriaceae</taxon>
        <taxon>Vogesella</taxon>
    </lineage>
</organism>
<reference evidence="6 7" key="1">
    <citation type="submission" date="2023-01" db="EMBL/GenBank/DDBJ databases">
        <title>Novel species of the genus Vogesella isolated from rivers.</title>
        <authorList>
            <person name="Lu H."/>
        </authorList>
    </citation>
    <scope>NUCLEOTIDE SEQUENCE [LARGE SCALE GENOMIC DNA]</scope>
    <source>
        <strain evidence="6 7">DC21W</strain>
    </source>
</reference>
<dbReference type="EMBL" id="JAQQLF010000004">
    <property type="protein sequence ID" value="MDC7716248.1"/>
    <property type="molecule type" value="Genomic_DNA"/>
</dbReference>
<protein>
    <submittedName>
        <fullName evidence="6">AraC family transcriptional regulator</fullName>
    </submittedName>
</protein>
<feature type="domain" description="HTH araC/xylS-type" evidence="5">
    <location>
        <begin position="167"/>
        <end position="264"/>
    </location>
</feature>
<keyword evidence="2" id="KW-0238">DNA-binding</keyword>
<dbReference type="InterPro" id="IPR018062">
    <property type="entry name" value="HTH_AraC-typ_CS"/>
</dbReference>
<dbReference type="InterPro" id="IPR018060">
    <property type="entry name" value="HTH_AraC"/>
</dbReference>
<dbReference type="RefSeq" id="WP_272750676.1">
    <property type="nucleotide sequence ID" value="NZ_JAQQLF010000004.1"/>
</dbReference>
<dbReference type="Pfam" id="PF12833">
    <property type="entry name" value="HTH_18"/>
    <property type="match status" value="1"/>
</dbReference>
<dbReference type="Gene3D" id="2.60.120.10">
    <property type="entry name" value="Jelly Rolls"/>
    <property type="match status" value="1"/>
</dbReference>
<dbReference type="PANTHER" id="PTHR46796">
    <property type="entry name" value="HTH-TYPE TRANSCRIPTIONAL ACTIVATOR RHAS-RELATED"/>
    <property type="match status" value="1"/>
</dbReference>
<evidence type="ECO:0000259" key="5">
    <source>
        <dbReference type="PROSITE" id="PS01124"/>
    </source>
</evidence>
<dbReference type="SMART" id="SM00342">
    <property type="entry name" value="HTH_ARAC"/>
    <property type="match status" value="1"/>
</dbReference>
<dbReference type="SUPFAM" id="SSF51215">
    <property type="entry name" value="Regulatory protein AraC"/>
    <property type="match status" value="1"/>
</dbReference>